<evidence type="ECO:0000256" key="2">
    <source>
        <dbReference type="ARBA" id="ARBA00022679"/>
    </source>
</evidence>
<dbReference type="InterPro" id="IPR000073">
    <property type="entry name" value="AB_hydrolase_1"/>
</dbReference>
<name>A0A9P5PHQ4_9AGAR</name>
<feature type="active site" evidence="3">
    <location>
        <position position="345"/>
    </location>
</feature>
<accession>A0A9P5PHQ4</accession>
<dbReference type="InterPro" id="IPR008220">
    <property type="entry name" value="HAT_MetX-like"/>
</dbReference>
<dbReference type="InterPro" id="IPR029058">
    <property type="entry name" value="AB_hydrolase_fold"/>
</dbReference>
<dbReference type="OrthoDB" id="191364at2759"/>
<evidence type="ECO:0000256" key="1">
    <source>
        <dbReference type="ARBA" id="ARBA00006886"/>
    </source>
</evidence>
<feature type="active site" evidence="3">
    <location>
        <position position="374"/>
    </location>
</feature>
<dbReference type="PIRSF" id="PIRSF000443">
    <property type="entry name" value="Homoser_Ac_trans"/>
    <property type="match status" value="1"/>
</dbReference>
<dbReference type="GO" id="GO:0016787">
    <property type="term" value="F:hydrolase activity"/>
    <property type="evidence" value="ECO:0007669"/>
    <property type="project" value="UniProtKB-KW"/>
</dbReference>
<evidence type="ECO:0000259" key="5">
    <source>
        <dbReference type="Pfam" id="PF00561"/>
    </source>
</evidence>
<proteinExistence type="inferred from homology"/>
<feature type="region of interest" description="Disordered" evidence="4">
    <location>
        <begin position="227"/>
        <end position="275"/>
    </location>
</feature>
<dbReference type="PANTHER" id="PTHR32268:SF11">
    <property type="entry name" value="HOMOSERINE O-ACETYLTRANSFERASE"/>
    <property type="match status" value="1"/>
</dbReference>
<dbReference type="GO" id="GO:0009086">
    <property type="term" value="P:methionine biosynthetic process"/>
    <property type="evidence" value="ECO:0007669"/>
    <property type="project" value="TreeGrafter"/>
</dbReference>
<feature type="compositionally biased region" description="Basic and acidic residues" evidence="4">
    <location>
        <begin position="250"/>
        <end position="262"/>
    </location>
</feature>
<protein>
    <submittedName>
        <fullName evidence="6">Alpha/Beta hydrolase protein</fullName>
    </submittedName>
</protein>
<keyword evidence="7" id="KW-1185">Reference proteome</keyword>
<dbReference type="Pfam" id="PF00561">
    <property type="entry name" value="Abhydrolase_1"/>
    <property type="match status" value="1"/>
</dbReference>
<keyword evidence="6" id="KW-0378">Hydrolase</keyword>
<dbReference type="AlphaFoldDB" id="A0A9P5PHQ4"/>
<dbReference type="EMBL" id="JADNRY010000160">
    <property type="protein sequence ID" value="KAF9062862.1"/>
    <property type="molecule type" value="Genomic_DNA"/>
</dbReference>
<evidence type="ECO:0000256" key="3">
    <source>
        <dbReference type="PIRSR" id="PIRSR000443-1"/>
    </source>
</evidence>
<comment type="caution">
    <text evidence="6">The sequence shown here is derived from an EMBL/GenBank/DDBJ whole genome shotgun (WGS) entry which is preliminary data.</text>
</comment>
<dbReference type="GO" id="GO:0004414">
    <property type="term" value="F:homoserine O-acetyltransferase activity"/>
    <property type="evidence" value="ECO:0007669"/>
    <property type="project" value="TreeGrafter"/>
</dbReference>
<dbReference type="PANTHER" id="PTHR32268">
    <property type="entry name" value="HOMOSERINE O-ACETYLTRANSFERASE"/>
    <property type="match status" value="1"/>
</dbReference>
<sequence>MNPNRNPAPSTFGELLTQSYLTIPHFTLECGASLSSVSVAYKTWGTLNEGKDNVMIICHAFTGSADVADWWGPLMGPGKAFDPRRYFIFCANVIGSPYGTASPVSLNPDTGNPYGPDFPPTSIRDDIRLHKLVLDHLGVSSVSVVIGGSMGGMAVLEWPLCTSPGYVKHIIPLATSARHSAWCISWGEAQRQCIYSDPGYLDAAARMSALLTYRSRDSFERRFGRKAQVGTSKGGSGGGILTPPCSPKIRAQDDARDLHNDGNRNMSPPPPQPNPIFSAQSYLRYQGDKFTARFDANCYIHLTRKLDTHDVARDRALPDESDADALARVLSNLPRGSLVISISTDGLFTPSEQKELAAHIPEAELVVIQSNDGHDGFLLEFEQINKNIMKFLKREFPRLYEGNVDGDVEEAVGGFEITKTSLFGEAEADITHW</sequence>
<comment type="similarity">
    <text evidence="1">Belongs to the AB hydrolase superfamily. MetX family.</text>
</comment>
<feature type="domain" description="AB hydrolase-1" evidence="5">
    <location>
        <begin position="53"/>
        <end position="379"/>
    </location>
</feature>
<gene>
    <name evidence="6" type="ORF">BDP27DRAFT_1394019</name>
</gene>
<dbReference type="HAMAP" id="MF_00296">
    <property type="entry name" value="MetX_acyltransf"/>
    <property type="match status" value="1"/>
</dbReference>
<dbReference type="SUPFAM" id="SSF53474">
    <property type="entry name" value="alpha/beta-Hydrolases"/>
    <property type="match status" value="1"/>
</dbReference>
<reference evidence="6" key="1">
    <citation type="submission" date="2020-11" db="EMBL/GenBank/DDBJ databases">
        <authorList>
            <consortium name="DOE Joint Genome Institute"/>
            <person name="Ahrendt S."/>
            <person name="Riley R."/>
            <person name="Andreopoulos W."/>
            <person name="Labutti K."/>
            <person name="Pangilinan J."/>
            <person name="Ruiz-Duenas F.J."/>
            <person name="Barrasa J.M."/>
            <person name="Sanchez-Garcia M."/>
            <person name="Camarero S."/>
            <person name="Miyauchi S."/>
            <person name="Serrano A."/>
            <person name="Linde D."/>
            <person name="Babiker R."/>
            <person name="Drula E."/>
            <person name="Ayuso-Fernandez I."/>
            <person name="Pacheco R."/>
            <person name="Padilla G."/>
            <person name="Ferreira P."/>
            <person name="Barriuso J."/>
            <person name="Kellner H."/>
            <person name="Castanera R."/>
            <person name="Alfaro M."/>
            <person name="Ramirez L."/>
            <person name="Pisabarro A.G."/>
            <person name="Kuo A."/>
            <person name="Tritt A."/>
            <person name="Lipzen A."/>
            <person name="He G."/>
            <person name="Yan M."/>
            <person name="Ng V."/>
            <person name="Cullen D."/>
            <person name="Martin F."/>
            <person name="Rosso M.-N."/>
            <person name="Henrissat B."/>
            <person name="Hibbett D."/>
            <person name="Martinez A.T."/>
            <person name="Grigoriev I.V."/>
        </authorList>
    </citation>
    <scope>NUCLEOTIDE SEQUENCE</scope>
    <source>
        <strain evidence="6">AH 40177</strain>
    </source>
</reference>
<organism evidence="6 7">
    <name type="scientific">Rhodocollybia butyracea</name>
    <dbReference type="NCBI Taxonomy" id="206335"/>
    <lineage>
        <taxon>Eukaryota</taxon>
        <taxon>Fungi</taxon>
        <taxon>Dikarya</taxon>
        <taxon>Basidiomycota</taxon>
        <taxon>Agaricomycotina</taxon>
        <taxon>Agaricomycetes</taxon>
        <taxon>Agaricomycetidae</taxon>
        <taxon>Agaricales</taxon>
        <taxon>Marasmiineae</taxon>
        <taxon>Omphalotaceae</taxon>
        <taxon>Rhodocollybia</taxon>
    </lineage>
</organism>
<dbReference type="Proteomes" id="UP000772434">
    <property type="component" value="Unassembled WGS sequence"/>
</dbReference>
<dbReference type="GO" id="GO:0009092">
    <property type="term" value="P:homoserine metabolic process"/>
    <property type="evidence" value="ECO:0007669"/>
    <property type="project" value="TreeGrafter"/>
</dbReference>
<dbReference type="Gene3D" id="3.40.50.1820">
    <property type="entry name" value="alpha/beta hydrolase"/>
    <property type="match status" value="1"/>
</dbReference>
<dbReference type="NCBIfam" id="TIGR01392">
    <property type="entry name" value="homoserO_Ac_trn"/>
    <property type="match status" value="1"/>
</dbReference>
<evidence type="ECO:0000313" key="6">
    <source>
        <dbReference type="EMBL" id="KAF9062862.1"/>
    </source>
</evidence>
<evidence type="ECO:0000256" key="4">
    <source>
        <dbReference type="SAM" id="MobiDB-lite"/>
    </source>
</evidence>
<feature type="active site" description="Nucleophile" evidence="3">
    <location>
        <position position="149"/>
    </location>
</feature>
<evidence type="ECO:0000313" key="7">
    <source>
        <dbReference type="Proteomes" id="UP000772434"/>
    </source>
</evidence>
<keyword evidence="2" id="KW-0808">Transferase</keyword>